<dbReference type="Gene3D" id="2.20.100.10">
    <property type="entry name" value="Thrombospondin type-1 (TSP1) repeat"/>
    <property type="match status" value="1"/>
</dbReference>
<sequence length="596" mass="65812">MGLGSHWKWEFRVNASLLGSGSHLASIMREDILSVGASQMETQEVVFVSSYNLWSTEVSDDIKSELSTNCISGYFGDLISWTEFVVQVTESDELLLTSPSVCDSFDECVSNPCKYEGTCTNLPNEFTCACRDGFTGPTCEGFVDICQENYCQHGGTCSTIEGQLVCVCEVGLSGDHCEFEIIDGGWNGWISWTECPVTCGGGVHSRTRNCDNPEPQNGGQPCKGEGEQEEPCNTEECPGCIDLRRPLNGYVYCNESTTLINCTVKCPTGYESENSKFERDEYSCGEDTNYRWNHQTSANPYARLPSCVEVQKAMEANGFSSVDYPAALCRSPAEKKAIEDEFRYQLLRHEEEIACLSLRTCQIESVEAVGCESVAVSRRSKRAADTGVTVMVTTQQNLTHGDDPESQPLGSFLETFDRLVQQDYLVLTVDDQVLEPNKSSVNLDANQKCPPGSFSAIQFGYCVPCGPGTYYSFLPDDYEYDCNPCPLNTYQEDAGQTECIPCPNGNVTAEPFSSNISDCFVPEAIPPVTPVTPEPGLEERNKLIISVTSFIAGLLVFAVTIVYMWHRRRTKSVRISRDKNNPTAHDSSALQLVELR</sequence>
<evidence type="ECO:0000259" key="8">
    <source>
        <dbReference type="PROSITE" id="PS50026"/>
    </source>
</evidence>
<dbReference type="GeneID" id="589650"/>
<dbReference type="PROSITE" id="PS00022">
    <property type="entry name" value="EGF_1"/>
    <property type="match status" value="2"/>
</dbReference>
<proteinExistence type="predicted"/>
<dbReference type="RefSeq" id="XP_030846157.1">
    <property type="nucleotide sequence ID" value="XM_030990297.1"/>
</dbReference>
<keyword evidence="4 6" id="KW-1015">Disulfide bond</keyword>
<keyword evidence="2" id="KW-0732">Signal</keyword>
<feature type="domain" description="EGF-like" evidence="8">
    <location>
        <begin position="104"/>
        <end position="140"/>
    </location>
</feature>
<dbReference type="InterPro" id="IPR036383">
    <property type="entry name" value="TSP1_rpt_sf"/>
</dbReference>
<evidence type="ECO:0000256" key="3">
    <source>
        <dbReference type="ARBA" id="ARBA00022737"/>
    </source>
</evidence>
<dbReference type="Gene3D" id="2.10.50.10">
    <property type="entry name" value="Tumor Necrosis Factor Receptor, subunit A, domain 2"/>
    <property type="match status" value="1"/>
</dbReference>
<evidence type="ECO:0000313" key="10">
    <source>
        <dbReference type="Proteomes" id="UP000007110"/>
    </source>
</evidence>
<reference evidence="9" key="2">
    <citation type="submission" date="2021-01" db="UniProtKB">
        <authorList>
            <consortium name="EnsemblMetazoa"/>
        </authorList>
    </citation>
    <scope>IDENTIFICATION</scope>
</reference>
<dbReference type="PROSITE" id="PS50092">
    <property type="entry name" value="TSP1"/>
    <property type="match status" value="1"/>
</dbReference>
<dbReference type="Pfam" id="PF00090">
    <property type="entry name" value="TSP_1"/>
    <property type="match status" value="1"/>
</dbReference>
<dbReference type="Pfam" id="PF00008">
    <property type="entry name" value="EGF"/>
    <property type="match status" value="1"/>
</dbReference>
<feature type="transmembrane region" description="Helical" evidence="7">
    <location>
        <begin position="543"/>
        <end position="565"/>
    </location>
</feature>
<evidence type="ECO:0000256" key="2">
    <source>
        <dbReference type="ARBA" id="ARBA00022729"/>
    </source>
</evidence>
<keyword evidence="3" id="KW-0677">Repeat</keyword>
<evidence type="ECO:0000313" key="9">
    <source>
        <dbReference type="EnsemblMetazoa" id="XP_030846157"/>
    </source>
</evidence>
<evidence type="ECO:0000256" key="5">
    <source>
        <dbReference type="ARBA" id="ARBA00023180"/>
    </source>
</evidence>
<dbReference type="SMART" id="SM00179">
    <property type="entry name" value="EGF_CA"/>
    <property type="match status" value="1"/>
</dbReference>
<dbReference type="SUPFAM" id="SSF57196">
    <property type="entry name" value="EGF/Laminin"/>
    <property type="match status" value="2"/>
</dbReference>
<keyword evidence="1 6" id="KW-0245">EGF-like domain</keyword>
<dbReference type="InterPro" id="IPR051022">
    <property type="entry name" value="Notch_Cell-Fate_Det"/>
</dbReference>
<dbReference type="PROSITE" id="PS01186">
    <property type="entry name" value="EGF_2"/>
    <property type="match status" value="1"/>
</dbReference>
<dbReference type="InParanoid" id="A0A7M7P5K5"/>
<dbReference type="InterPro" id="IPR000742">
    <property type="entry name" value="EGF"/>
</dbReference>
<dbReference type="InterPro" id="IPR001881">
    <property type="entry name" value="EGF-like_Ca-bd_dom"/>
</dbReference>
<dbReference type="SUPFAM" id="SSF82895">
    <property type="entry name" value="TSP-1 type 1 repeat"/>
    <property type="match status" value="1"/>
</dbReference>
<keyword evidence="7" id="KW-1133">Transmembrane helix</keyword>
<dbReference type="EnsemblMetazoa" id="XM_030990297">
    <property type="protein sequence ID" value="XP_030846157"/>
    <property type="gene ID" value="LOC589650"/>
</dbReference>
<evidence type="ECO:0000256" key="1">
    <source>
        <dbReference type="ARBA" id="ARBA00022536"/>
    </source>
</evidence>
<dbReference type="InterPro" id="IPR000152">
    <property type="entry name" value="EGF-type_Asp/Asn_hydroxyl_site"/>
</dbReference>
<dbReference type="FunFam" id="2.10.25.10:FF:000122">
    <property type="entry name" value="Protein crumbs homolog 2"/>
    <property type="match status" value="1"/>
</dbReference>
<dbReference type="InterPro" id="IPR011641">
    <property type="entry name" value="Tyr-kin_ephrin_A/B_rcpt-like"/>
</dbReference>
<evidence type="ECO:0000256" key="4">
    <source>
        <dbReference type="ARBA" id="ARBA00023157"/>
    </source>
</evidence>
<feature type="disulfide bond" evidence="6">
    <location>
        <begin position="130"/>
        <end position="139"/>
    </location>
</feature>
<dbReference type="PROSITE" id="PS00010">
    <property type="entry name" value="ASX_HYDROXYL"/>
    <property type="match status" value="1"/>
</dbReference>
<dbReference type="OrthoDB" id="6147614at2759"/>
<dbReference type="SMART" id="SM01411">
    <property type="entry name" value="Ephrin_rec_like"/>
    <property type="match status" value="1"/>
</dbReference>
<evidence type="ECO:0000256" key="6">
    <source>
        <dbReference type="PROSITE-ProRule" id="PRU00076"/>
    </source>
</evidence>
<dbReference type="FunFam" id="2.10.25.10:FF:000712">
    <property type="entry name" value="Uncharacterized protein"/>
    <property type="match status" value="1"/>
</dbReference>
<dbReference type="CDD" id="cd00054">
    <property type="entry name" value="EGF_CA"/>
    <property type="match status" value="1"/>
</dbReference>
<keyword evidence="7" id="KW-0812">Transmembrane</keyword>
<dbReference type="SMART" id="SM00181">
    <property type="entry name" value="EGF"/>
    <property type="match status" value="2"/>
</dbReference>
<dbReference type="Proteomes" id="UP000007110">
    <property type="component" value="Unassembled WGS sequence"/>
</dbReference>
<dbReference type="SMART" id="SM00209">
    <property type="entry name" value="TSP1"/>
    <property type="match status" value="1"/>
</dbReference>
<accession>A0A7M7P5K5</accession>
<name>A0A7M7P5K5_STRPU</name>
<dbReference type="KEGG" id="spu:589650"/>
<dbReference type="GO" id="GO:0005509">
    <property type="term" value="F:calcium ion binding"/>
    <property type="evidence" value="ECO:0007669"/>
    <property type="project" value="InterPro"/>
</dbReference>
<dbReference type="InterPro" id="IPR000884">
    <property type="entry name" value="TSP1_rpt"/>
</dbReference>
<dbReference type="FunFam" id="2.20.100.10:FF:000007">
    <property type="entry name" value="Thrombospondin 1"/>
    <property type="match status" value="1"/>
</dbReference>
<protein>
    <recommendedName>
        <fullName evidence="8">EGF-like domain-containing protein</fullName>
    </recommendedName>
</protein>
<dbReference type="AlphaFoldDB" id="A0A7M7P5K5"/>
<keyword evidence="7" id="KW-0472">Membrane</keyword>
<evidence type="ECO:0000256" key="7">
    <source>
        <dbReference type="SAM" id="Phobius"/>
    </source>
</evidence>
<comment type="caution">
    <text evidence="6">Lacks conserved residue(s) required for the propagation of feature annotation.</text>
</comment>
<dbReference type="Gene3D" id="2.10.25.10">
    <property type="entry name" value="Laminin"/>
    <property type="match status" value="2"/>
</dbReference>
<dbReference type="Pfam" id="PF07699">
    <property type="entry name" value="Ephrin_rec_like"/>
    <property type="match status" value="1"/>
</dbReference>
<reference evidence="10" key="1">
    <citation type="submission" date="2015-02" db="EMBL/GenBank/DDBJ databases">
        <title>Genome sequencing for Strongylocentrotus purpuratus.</title>
        <authorList>
            <person name="Murali S."/>
            <person name="Liu Y."/>
            <person name="Vee V."/>
            <person name="English A."/>
            <person name="Wang M."/>
            <person name="Skinner E."/>
            <person name="Han Y."/>
            <person name="Muzny D.M."/>
            <person name="Worley K.C."/>
            <person name="Gibbs R.A."/>
        </authorList>
    </citation>
    <scope>NUCLEOTIDE SEQUENCE</scope>
</reference>
<keyword evidence="5" id="KW-0325">Glycoprotein</keyword>
<organism evidence="9 10">
    <name type="scientific">Strongylocentrotus purpuratus</name>
    <name type="common">Purple sea urchin</name>
    <dbReference type="NCBI Taxonomy" id="7668"/>
    <lineage>
        <taxon>Eukaryota</taxon>
        <taxon>Metazoa</taxon>
        <taxon>Echinodermata</taxon>
        <taxon>Eleutherozoa</taxon>
        <taxon>Echinozoa</taxon>
        <taxon>Echinoidea</taxon>
        <taxon>Euechinoidea</taxon>
        <taxon>Echinacea</taxon>
        <taxon>Camarodonta</taxon>
        <taxon>Echinidea</taxon>
        <taxon>Strongylocentrotidae</taxon>
        <taxon>Strongylocentrotus</taxon>
    </lineage>
</organism>
<keyword evidence="10" id="KW-1185">Reference proteome</keyword>
<feature type="domain" description="EGF-like" evidence="8">
    <location>
        <begin position="142"/>
        <end position="178"/>
    </location>
</feature>
<dbReference type="PROSITE" id="PS50026">
    <property type="entry name" value="EGF_3"/>
    <property type="match status" value="2"/>
</dbReference>
<feature type="disulfide bond" evidence="6">
    <location>
        <begin position="168"/>
        <end position="177"/>
    </location>
</feature>
<dbReference type="PRINTS" id="PR01705">
    <property type="entry name" value="TSP1REPEAT"/>
</dbReference>
<dbReference type="PANTHER" id="PTHR24049">
    <property type="entry name" value="CRUMBS FAMILY MEMBER"/>
    <property type="match status" value="1"/>
</dbReference>
<dbReference type="OMA" id="CENSEIF"/>